<dbReference type="KEGG" id="cpor:BED41_02090"/>
<dbReference type="EMBL" id="CP016757">
    <property type="protein sequence ID" value="ANZ43988.1"/>
    <property type="molecule type" value="Genomic_DNA"/>
</dbReference>
<feature type="binding site" evidence="10">
    <location>
        <position position="250"/>
    </location>
    <ligand>
        <name>Mn(2+)</name>
        <dbReference type="ChEBI" id="CHEBI:29035"/>
    </ligand>
</feature>
<dbReference type="InterPro" id="IPR042206">
    <property type="entry name" value="CRISPR-assoc_Cas1_C"/>
</dbReference>
<keyword evidence="1 10" id="KW-0540">Nuclease</keyword>
<gene>
    <name evidence="10" type="primary">cas1</name>
    <name evidence="11" type="ORF">BED41_02090</name>
</gene>
<evidence type="ECO:0000313" key="12">
    <source>
        <dbReference type="Proteomes" id="UP000093044"/>
    </source>
</evidence>
<keyword evidence="2 10" id="KW-0479">Metal-binding</keyword>
<evidence type="ECO:0000256" key="8">
    <source>
        <dbReference type="ARBA" id="ARBA00023211"/>
    </source>
</evidence>
<dbReference type="HAMAP" id="MF_01470">
    <property type="entry name" value="Cas1"/>
    <property type="match status" value="1"/>
</dbReference>
<evidence type="ECO:0000256" key="2">
    <source>
        <dbReference type="ARBA" id="ARBA00022723"/>
    </source>
</evidence>
<dbReference type="Pfam" id="PF01867">
    <property type="entry name" value="Cas_Cas1"/>
    <property type="match status" value="1"/>
</dbReference>
<evidence type="ECO:0000256" key="5">
    <source>
        <dbReference type="ARBA" id="ARBA00022842"/>
    </source>
</evidence>
<dbReference type="Proteomes" id="UP000093044">
    <property type="component" value="Chromosome"/>
</dbReference>
<keyword evidence="12" id="KW-1185">Reference proteome</keyword>
<keyword evidence="3 10" id="KW-0255">Endonuclease</keyword>
<comment type="subunit">
    <text evidence="9 10">Homodimer, forms a heterotetramer with a Cas2 homodimer.</text>
</comment>
<dbReference type="PANTHER" id="PTHR34353">
    <property type="entry name" value="CRISPR-ASSOCIATED ENDONUCLEASE CAS1 1"/>
    <property type="match status" value="1"/>
</dbReference>
<evidence type="ECO:0000256" key="3">
    <source>
        <dbReference type="ARBA" id="ARBA00022759"/>
    </source>
</evidence>
<evidence type="ECO:0000256" key="6">
    <source>
        <dbReference type="ARBA" id="ARBA00023118"/>
    </source>
</evidence>
<accession>A0A1B2I1Z2</accession>
<comment type="similarity">
    <text evidence="10">Belongs to the CRISPR-associated endonuclease Cas1 family.</text>
</comment>
<dbReference type="STRING" id="1197717.BED41_02090"/>
<dbReference type="Gene3D" id="1.20.120.920">
    <property type="entry name" value="CRISPR-associated endonuclease Cas1, C-terminal domain"/>
    <property type="match status" value="1"/>
</dbReference>
<proteinExistence type="inferred from homology"/>
<dbReference type="GO" id="GO:0016787">
    <property type="term" value="F:hydrolase activity"/>
    <property type="evidence" value="ECO:0007669"/>
    <property type="project" value="UniProtKB-KW"/>
</dbReference>
<dbReference type="NCBIfam" id="TIGR03640">
    <property type="entry name" value="cas1_DVULG"/>
    <property type="match status" value="1"/>
</dbReference>
<sequence>MKRLLNSLFVMTQGAWLSQKGENIIVHLNKEESRAFPIHIFDSVLCFGQVSVTPPLMGGCAEHGVSISFFTEYGKFLASVHGPVSGNVLLRKEQYRISDSPQRSAGIVRSLLAAKISNSRVVLQRFLRDHPQDGTIEKFFRENIGQLEGYLAQLRDKDNIEEMRGIEGISARLYFDLFDKLIIQQKDDFKFTERNRRPPRDRVNAMLSFVYTLLTNDVKSALHGVGLDPAVGFLHKDRPGRASLALDMMEEFRSWWADRFVLSLINLKQVKGSGFTFSESGAVIMTEEARKTVISEWQSRKQDEVLHPYTGEKILIGQLPHLQAMLLARHIRGDMQEYPPYIWK</sequence>
<dbReference type="PANTHER" id="PTHR34353:SF2">
    <property type="entry name" value="CRISPR-ASSOCIATED ENDONUCLEASE CAS1 1"/>
    <property type="match status" value="1"/>
</dbReference>
<dbReference type="GO" id="GO:0051607">
    <property type="term" value="P:defense response to virus"/>
    <property type="evidence" value="ECO:0007669"/>
    <property type="project" value="UniProtKB-UniRule"/>
</dbReference>
<evidence type="ECO:0000256" key="7">
    <source>
        <dbReference type="ARBA" id="ARBA00023125"/>
    </source>
</evidence>
<evidence type="ECO:0000313" key="11">
    <source>
        <dbReference type="EMBL" id="ANZ43988.1"/>
    </source>
</evidence>
<dbReference type="OrthoDB" id="9803119at2"/>
<dbReference type="InterPro" id="IPR019856">
    <property type="entry name" value="CRISPR-assoc_Cas1_DVULG"/>
</dbReference>
<keyword evidence="8 10" id="KW-0464">Manganese</keyword>
<keyword evidence="5 10" id="KW-0460">Magnesium</keyword>
<organism evidence="11 12">
    <name type="scientific">Cloacibacillus porcorum</name>
    <dbReference type="NCBI Taxonomy" id="1197717"/>
    <lineage>
        <taxon>Bacteria</taxon>
        <taxon>Thermotogati</taxon>
        <taxon>Synergistota</taxon>
        <taxon>Synergistia</taxon>
        <taxon>Synergistales</taxon>
        <taxon>Synergistaceae</taxon>
        <taxon>Cloacibacillus</taxon>
    </lineage>
</organism>
<comment type="cofactor">
    <cofactor evidence="10">
        <name>Mg(2+)</name>
        <dbReference type="ChEBI" id="CHEBI:18420"/>
    </cofactor>
    <cofactor evidence="10">
        <name>Mn(2+)</name>
        <dbReference type="ChEBI" id="CHEBI:29035"/>
    </cofactor>
</comment>
<protein>
    <recommendedName>
        <fullName evidence="10">CRISPR-associated endonuclease Cas1</fullName>
        <ecNumber evidence="10">3.1.-.-</ecNumber>
    </recommendedName>
</protein>
<dbReference type="GO" id="GO:0004520">
    <property type="term" value="F:DNA endonuclease activity"/>
    <property type="evidence" value="ECO:0007669"/>
    <property type="project" value="InterPro"/>
</dbReference>
<keyword evidence="4 10" id="KW-0378">Hydrolase</keyword>
<dbReference type="GeneID" id="83056639"/>
<evidence type="ECO:0000256" key="1">
    <source>
        <dbReference type="ARBA" id="ARBA00022722"/>
    </source>
</evidence>
<dbReference type="CDD" id="cd09721">
    <property type="entry name" value="Cas1_I-C"/>
    <property type="match status" value="1"/>
</dbReference>
<dbReference type="GO" id="GO:0043571">
    <property type="term" value="P:maintenance of CRISPR repeat elements"/>
    <property type="evidence" value="ECO:0007669"/>
    <property type="project" value="UniProtKB-UniRule"/>
</dbReference>
<dbReference type="Gene3D" id="3.100.10.20">
    <property type="entry name" value="CRISPR-associated endonuclease Cas1, N-terminal domain"/>
    <property type="match status" value="1"/>
</dbReference>
<evidence type="ECO:0000256" key="10">
    <source>
        <dbReference type="HAMAP-Rule" id="MF_01470"/>
    </source>
</evidence>
<reference evidence="11" key="1">
    <citation type="submission" date="2016-08" db="EMBL/GenBank/DDBJ databases">
        <title>Complete genome of Cloacibacillus porcorum.</title>
        <authorList>
            <person name="Looft T."/>
            <person name="Bayles D.O."/>
            <person name="Alt D.P."/>
        </authorList>
    </citation>
    <scope>NUCLEOTIDE SEQUENCE [LARGE SCALE GENOMIC DNA]</scope>
    <source>
        <strain evidence="11">CL-84</strain>
    </source>
</reference>
<dbReference type="InterPro" id="IPR002729">
    <property type="entry name" value="CRISPR-assoc_Cas1"/>
</dbReference>
<dbReference type="NCBIfam" id="TIGR00287">
    <property type="entry name" value="cas1"/>
    <property type="match status" value="1"/>
</dbReference>
<dbReference type="EC" id="3.1.-.-" evidence="10"/>
<dbReference type="InterPro" id="IPR050646">
    <property type="entry name" value="Cas1"/>
</dbReference>
<dbReference type="GO" id="GO:0046872">
    <property type="term" value="F:metal ion binding"/>
    <property type="evidence" value="ECO:0007669"/>
    <property type="project" value="UniProtKB-UniRule"/>
</dbReference>
<comment type="function">
    <text evidence="10">CRISPR (clustered regularly interspaced short palindromic repeat), is an adaptive immune system that provides protection against mobile genetic elements (viruses, transposable elements and conjugative plasmids). CRISPR clusters contain spacers, sequences complementary to antecedent mobile elements, and target invading nucleic acids. CRISPR clusters are transcribed and processed into CRISPR RNA (crRNA). Acts as a dsDNA endonuclease. Involved in the integration of spacer DNA into the CRISPR cassette.</text>
</comment>
<keyword evidence="6 10" id="KW-0051">Antiviral defense</keyword>
<dbReference type="RefSeq" id="WP_066742483.1">
    <property type="nucleotide sequence ID" value="NZ_CAUFKJ010000039.1"/>
</dbReference>
<dbReference type="AlphaFoldDB" id="A0A1B2I1Z2"/>
<evidence type="ECO:0000256" key="4">
    <source>
        <dbReference type="ARBA" id="ARBA00022801"/>
    </source>
</evidence>
<dbReference type="GO" id="GO:0003677">
    <property type="term" value="F:DNA binding"/>
    <property type="evidence" value="ECO:0007669"/>
    <property type="project" value="UniProtKB-KW"/>
</dbReference>
<name>A0A1B2I1Z2_9BACT</name>
<dbReference type="InterPro" id="IPR042211">
    <property type="entry name" value="CRISPR-assoc_Cas1_N"/>
</dbReference>
<feature type="binding site" evidence="10">
    <location>
        <position position="167"/>
    </location>
    <ligand>
        <name>Mn(2+)</name>
        <dbReference type="ChEBI" id="CHEBI:29035"/>
    </ligand>
</feature>
<evidence type="ECO:0000256" key="9">
    <source>
        <dbReference type="ARBA" id="ARBA00038592"/>
    </source>
</evidence>
<feature type="binding site" evidence="10">
    <location>
        <position position="235"/>
    </location>
    <ligand>
        <name>Mn(2+)</name>
        <dbReference type="ChEBI" id="CHEBI:29035"/>
    </ligand>
</feature>
<keyword evidence="7 10" id="KW-0238">DNA-binding</keyword>